<protein>
    <submittedName>
        <fullName evidence="1">Thioredoxin family protein</fullName>
    </submittedName>
</protein>
<proteinExistence type="predicted"/>
<accession>A0A4V1E0S4</accession>
<keyword evidence="2" id="KW-1185">Reference proteome</keyword>
<evidence type="ECO:0000313" key="1">
    <source>
        <dbReference type="EMBL" id="QCO55644.1"/>
    </source>
</evidence>
<dbReference type="OrthoDB" id="7362982at2"/>
<name>A0A4V1E0S4_9RHOB</name>
<reference evidence="1 2" key="1">
    <citation type="submission" date="2019-05" db="EMBL/GenBank/DDBJ databases">
        <title>Pseudorhodobacter turbinis sp. nov., isolated from the gut of the Korean turban shell.</title>
        <authorList>
            <person name="Jeong Y.-S."/>
            <person name="Kang W.-R."/>
            <person name="Bae J.-W."/>
        </authorList>
    </citation>
    <scope>NUCLEOTIDE SEQUENCE [LARGE SCALE GENOMIC DNA]</scope>
    <source>
        <strain evidence="1 2">S12M18</strain>
    </source>
</reference>
<organism evidence="1 2">
    <name type="scientific">Pseudorhodobacter turbinis</name>
    <dbReference type="NCBI Taxonomy" id="2500533"/>
    <lineage>
        <taxon>Bacteria</taxon>
        <taxon>Pseudomonadati</taxon>
        <taxon>Pseudomonadota</taxon>
        <taxon>Alphaproteobacteria</taxon>
        <taxon>Rhodobacterales</taxon>
        <taxon>Paracoccaceae</taxon>
        <taxon>Pseudorhodobacter</taxon>
    </lineage>
</organism>
<dbReference type="AlphaFoldDB" id="A0A4V1E0S4"/>
<dbReference type="KEGG" id="pseb:EOK75_07770"/>
<dbReference type="InterPro" id="IPR036249">
    <property type="entry name" value="Thioredoxin-like_sf"/>
</dbReference>
<gene>
    <name evidence="1" type="ORF">EOK75_07770</name>
</gene>
<dbReference type="Gene3D" id="3.40.30.10">
    <property type="entry name" value="Glutaredoxin"/>
    <property type="match status" value="1"/>
</dbReference>
<dbReference type="Proteomes" id="UP000298631">
    <property type="component" value="Chromosome"/>
</dbReference>
<dbReference type="SUPFAM" id="SSF52833">
    <property type="entry name" value="Thioredoxin-like"/>
    <property type="match status" value="1"/>
</dbReference>
<sequence length="118" mass="12879">MTVVLALGVCGVGTAAWAGSFTLYMVEQAGCIYCERWDAEVGDAYHLTAEGRAAPLKRIDLRAEVPEGVTFVRRPAFTPTFVLVEDGQEVGRLEGYAGEDFFWVLLEEMLTKAGATLE</sequence>
<evidence type="ECO:0000313" key="2">
    <source>
        <dbReference type="Proteomes" id="UP000298631"/>
    </source>
</evidence>
<dbReference type="EMBL" id="CP039964">
    <property type="protein sequence ID" value="QCO55644.1"/>
    <property type="molecule type" value="Genomic_DNA"/>
</dbReference>